<feature type="domain" description="Flagellin N-terminal" evidence="4">
    <location>
        <begin position="12"/>
        <end position="141"/>
    </location>
</feature>
<dbReference type="GO" id="GO:0009288">
    <property type="term" value="C:bacterial-type flagellum"/>
    <property type="evidence" value="ECO:0007669"/>
    <property type="project" value="UniProtKB-SubCell"/>
</dbReference>
<dbReference type="PANTHER" id="PTHR42792">
    <property type="entry name" value="FLAGELLIN"/>
    <property type="match status" value="1"/>
</dbReference>
<organism evidence="6 7">
    <name type="scientific">Aureimonas glaciei</name>
    <dbReference type="NCBI Taxonomy" id="1776957"/>
    <lineage>
        <taxon>Bacteria</taxon>
        <taxon>Pseudomonadati</taxon>
        <taxon>Pseudomonadota</taxon>
        <taxon>Alphaproteobacteria</taxon>
        <taxon>Hyphomicrobiales</taxon>
        <taxon>Aurantimonadaceae</taxon>
        <taxon>Aureimonas</taxon>
    </lineage>
</organism>
<dbReference type="GO" id="GO:0005198">
    <property type="term" value="F:structural molecule activity"/>
    <property type="evidence" value="ECO:0007669"/>
    <property type="project" value="UniProtKB-UniRule"/>
</dbReference>
<comment type="function">
    <text evidence="3">Flagellin is the subunit protein which polymerizes to form the filaments of bacterial flagella.</text>
</comment>
<feature type="domain" description="Flagellin C-terminal" evidence="5">
    <location>
        <begin position="192"/>
        <end position="275"/>
    </location>
</feature>
<name>A0A916YHE5_9HYPH</name>
<dbReference type="Pfam" id="PF00669">
    <property type="entry name" value="Flagellin_N"/>
    <property type="match status" value="1"/>
</dbReference>
<evidence type="ECO:0000256" key="1">
    <source>
        <dbReference type="ARBA" id="ARBA00005709"/>
    </source>
</evidence>
<keyword evidence="6" id="KW-0966">Cell projection</keyword>
<dbReference type="InterPro" id="IPR001492">
    <property type="entry name" value="Flagellin"/>
</dbReference>
<evidence type="ECO:0000259" key="5">
    <source>
        <dbReference type="Pfam" id="PF00700"/>
    </source>
</evidence>
<dbReference type="GO" id="GO:0005576">
    <property type="term" value="C:extracellular region"/>
    <property type="evidence" value="ECO:0007669"/>
    <property type="project" value="UniProtKB-SubCell"/>
</dbReference>
<keyword evidence="7" id="KW-1185">Reference proteome</keyword>
<sequence length="276" mass="27957">MNMVGINASANSYILSNLRQINSDIATTQARIGTGRKVNSSSDNAIAWKTAQTIKSDQSAQEKLSTGIAQVKGRADAATAAIDTAITLAGKIKELADGVVAADPGTGNYGTVTAKVAALHTQIASVLSAAGFDGKNFLTDTAAAQAVTIGINSGVAATVSVTTVDVEAGAATTFSGIAAISDTATAATLSTAADTFIASVTAYQGTLATFSESLAIQQDFQSALSGIRSAALSSLLDADLTEESAKITALQTQQQLAYQALAITNSSAQNVLRLFQ</sequence>
<dbReference type="Gene3D" id="1.20.1330.10">
    <property type="entry name" value="f41 fragment of flagellin, N-terminal domain"/>
    <property type="match status" value="1"/>
</dbReference>
<dbReference type="Pfam" id="PF00700">
    <property type="entry name" value="Flagellin_C"/>
    <property type="match status" value="1"/>
</dbReference>
<gene>
    <name evidence="6" type="ORF">GCM10011335_53540</name>
</gene>
<keyword evidence="6" id="KW-0969">Cilium</keyword>
<dbReference type="EMBL" id="BMJJ01000030">
    <property type="protein sequence ID" value="GGD44262.1"/>
    <property type="molecule type" value="Genomic_DNA"/>
</dbReference>
<reference evidence="6" key="2">
    <citation type="submission" date="2020-09" db="EMBL/GenBank/DDBJ databases">
        <authorList>
            <person name="Sun Q."/>
            <person name="Zhou Y."/>
        </authorList>
    </citation>
    <scope>NUCLEOTIDE SEQUENCE</scope>
    <source>
        <strain evidence="6">CGMCC 1.15493</strain>
    </source>
</reference>
<reference evidence="6" key="1">
    <citation type="journal article" date="2014" name="Int. J. Syst. Evol. Microbiol.">
        <title>Complete genome sequence of Corynebacterium casei LMG S-19264T (=DSM 44701T), isolated from a smear-ripened cheese.</title>
        <authorList>
            <consortium name="US DOE Joint Genome Institute (JGI-PGF)"/>
            <person name="Walter F."/>
            <person name="Albersmeier A."/>
            <person name="Kalinowski J."/>
            <person name="Ruckert C."/>
        </authorList>
    </citation>
    <scope>NUCLEOTIDE SEQUENCE</scope>
    <source>
        <strain evidence="6">CGMCC 1.15493</strain>
    </source>
</reference>
<dbReference type="AlphaFoldDB" id="A0A916YHE5"/>
<comment type="caution">
    <text evidence="6">The sequence shown here is derived from an EMBL/GenBank/DDBJ whole genome shotgun (WGS) entry which is preliminary data.</text>
</comment>
<dbReference type="PANTHER" id="PTHR42792:SF2">
    <property type="entry name" value="FLAGELLIN"/>
    <property type="match status" value="1"/>
</dbReference>
<keyword evidence="6" id="KW-0282">Flagellum</keyword>
<keyword evidence="2 3" id="KW-0975">Bacterial flagellum</keyword>
<dbReference type="InterPro" id="IPR046358">
    <property type="entry name" value="Flagellin_C"/>
</dbReference>
<keyword evidence="3" id="KW-0964">Secreted</keyword>
<accession>A0A916YHE5</accession>
<dbReference type="InterPro" id="IPR001029">
    <property type="entry name" value="Flagellin_N"/>
</dbReference>
<dbReference type="SUPFAM" id="SSF64518">
    <property type="entry name" value="Phase 1 flagellin"/>
    <property type="match status" value="1"/>
</dbReference>
<protein>
    <recommendedName>
        <fullName evidence="3">Flagellin</fullName>
    </recommendedName>
</protein>
<comment type="subcellular location">
    <subcellularLocation>
        <location evidence="3">Secreted</location>
    </subcellularLocation>
    <subcellularLocation>
        <location evidence="3">Bacterial flagellum</location>
    </subcellularLocation>
</comment>
<comment type="similarity">
    <text evidence="1 3">Belongs to the bacterial flagellin family.</text>
</comment>
<evidence type="ECO:0000313" key="7">
    <source>
        <dbReference type="Proteomes" id="UP000613160"/>
    </source>
</evidence>
<evidence type="ECO:0000256" key="3">
    <source>
        <dbReference type="RuleBase" id="RU362073"/>
    </source>
</evidence>
<dbReference type="Proteomes" id="UP000613160">
    <property type="component" value="Unassembled WGS sequence"/>
</dbReference>
<evidence type="ECO:0000256" key="2">
    <source>
        <dbReference type="ARBA" id="ARBA00023143"/>
    </source>
</evidence>
<evidence type="ECO:0000313" key="6">
    <source>
        <dbReference type="EMBL" id="GGD44262.1"/>
    </source>
</evidence>
<evidence type="ECO:0000259" key="4">
    <source>
        <dbReference type="Pfam" id="PF00669"/>
    </source>
</evidence>
<proteinExistence type="inferred from homology"/>